<proteinExistence type="predicted"/>
<accession>A0A0K1PNH1</accession>
<dbReference type="PANTHER" id="PTHR33227:SF48">
    <property type="entry name" value="STIGMA-SPECIFIC STIG1-LIKE PROTEIN 4"/>
    <property type="match status" value="1"/>
</dbReference>
<evidence type="ECO:0000313" key="3">
    <source>
        <dbReference type="Proteomes" id="UP000064967"/>
    </source>
</evidence>
<keyword evidence="3" id="KW-1185">Reference proteome</keyword>
<dbReference type="KEGG" id="llu:AKJ09_01726"/>
<evidence type="ECO:0000256" key="1">
    <source>
        <dbReference type="ARBA" id="ARBA00022729"/>
    </source>
</evidence>
<dbReference type="InterPro" id="IPR006969">
    <property type="entry name" value="Stig-like"/>
</dbReference>
<dbReference type="PANTHER" id="PTHR33227">
    <property type="entry name" value="STIGMA-SPECIFIC STIG1-LIKE PROTEIN 3"/>
    <property type="match status" value="1"/>
</dbReference>
<dbReference type="RefSeq" id="WP_205633639.1">
    <property type="nucleotide sequence ID" value="NZ_CP012333.1"/>
</dbReference>
<organism evidence="2 3">
    <name type="scientific">Labilithrix luteola</name>
    <dbReference type="NCBI Taxonomy" id="1391654"/>
    <lineage>
        <taxon>Bacteria</taxon>
        <taxon>Pseudomonadati</taxon>
        <taxon>Myxococcota</taxon>
        <taxon>Polyangia</taxon>
        <taxon>Polyangiales</taxon>
        <taxon>Labilitrichaceae</taxon>
        <taxon>Labilithrix</taxon>
    </lineage>
</organism>
<sequence>MKDRTGTRPNLRVVPVLVSMVVGMIACSEKLDVGFDQELPAEAGTPSFVTSDAASDGDVTVDAASPQASLCVGTQCPWPLADCPGADGSVAYRCGTDLMTDNANCGSCGNVCPTSIEFYDRAMTTTCVGGKCQLACDNTWGANWSADPRNCNGLVDDGCEIDVASDPDNCGSCGNKCGTFADGTRQRCIDHKCGCPGTQEYCPGIGCVDTTRDPQSCGACGVTCTAPEVKPDSMHMAFGCNASACSWACRPNWGDCDGDPTNGCEASLTTMENCGACKTTCSSQQTCYFNFFDPPVRCICDPNETRCGNACTDLLADPMNCGACGHRCAPPAAEMGQHSTFVCNKGYCGTTCEQGFADCDGDPLNGCETDLKHDAANCGVCGTSCDSSAGQPCVEGRCLTVECDAGVVAK</sequence>
<protein>
    <submittedName>
        <fullName evidence="2">Tryptophan synthase alpha chain</fullName>
    </submittedName>
</protein>
<keyword evidence="1" id="KW-0732">Signal</keyword>
<evidence type="ECO:0000313" key="2">
    <source>
        <dbReference type="EMBL" id="AKU95062.1"/>
    </source>
</evidence>
<reference evidence="2 3" key="1">
    <citation type="submission" date="2015-08" db="EMBL/GenBank/DDBJ databases">
        <authorList>
            <person name="Babu N.S."/>
            <person name="Beckwith C.J."/>
            <person name="Beseler K.G."/>
            <person name="Brison A."/>
            <person name="Carone J.V."/>
            <person name="Caskin T.P."/>
            <person name="Diamond M."/>
            <person name="Durham M.E."/>
            <person name="Foxe J.M."/>
            <person name="Go M."/>
            <person name="Henderson B.A."/>
            <person name="Jones I.B."/>
            <person name="McGettigan J.A."/>
            <person name="Micheletti S.J."/>
            <person name="Nasrallah M.E."/>
            <person name="Ortiz D."/>
            <person name="Piller C.R."/>
            <person name="Privatt S.R."/>
            <person name="Schneider S.L."/>
            <person name="Sharp S."/>
            <person name="Smith T.C."/>
            <person name="Stanton J.D."/>
            <person name="Ullery H.E."/>
            <person name="Wilson R.J."/>
            <person name="Serrano M.G."/>
            <person name="Buck G."/>
            <person name="Lee V."/>
            <person name="Wang Y."/>
            <person name="Carvalho R."/>
            <person name="Voegtly L."/>
            <person name="Shi R."/>
            <person name="Duckworth R."/>
            <person name="Johnson A."/>
            <person name="Loviza R."/>
            <person name="Walstead R."/>
            <person name="Shah Z."/>
            <person name="Kiflezghi M."/>
            <person name="Wade K."/>
            <person name="Ball S.L."/>
            <person name="Bradley K.W."/>
            <person name="Asai D.J."/>
            <person name="Bowman C.A."/>
            <person name="Russell D.A."/>
            <person name="Pope W.H."/>
            <person name="Jacobs-Sera D."/>
            <person name="Hendrix R.W."/>
            <person name="Hatfull G.F."/>
        </authorList>
    </citation>
    <scope>NUCLEOTIDE SEQUENCE [LARGE SCALE GENOMIC DNA]</scope>
    <source>
        <strain evidence="2 3">DSM 27648</strain>
    </source>
</reference>
<name>A0A0K1PNH1_9BACT</name>
<dbReference type="EMBL" id="CP012333">
    <property type="protein sequence ID" value="AKU95062.1"/>
    <property type="molecule type" value="Genomic_DNA"/>
</dbReference>
<gene>
    <name evidence="2" type="ORF">AKJ09_01726</name>
</gene>
<dbReference type="Proteomes" id="UP000064967">
    <property type="component" value="Chromosome"/>
</dbReference>
<dbReference type="AlphaFoldDB" id="A0A0K1PNH1"/>
<dbReference type="STRING" id="1391654.AKJ09_01726"/>
<dbReference type="PROSITE" id="PS51257">
    <property type="entry name" value="PROKAR_LIPOPROTEIN"/>
    <property type="match status" value="1"/>
</dbReference>